<feature type="binding site" evidence="2">
    <location>
        <position position="293"/>
    </location>
    <ligand>
        <name>Zn(2+)</name>
        <dbReference type="ChEBI" id="CHEBI:29105"/>
        <note>catalytic</note>
    </ligand>
</feature>
<dbReference type="PROSITE" id="PS52034">
    <property type="entry name" value="PEPTIDASE_M32"/>
    <property type="match status" value="1"/>
</dbReference>
<reference evidence="4 5" key="1">
    <citation type="journal article" date="2018" name="Nat. Biotechnol.">
        <title>A standardized bacterial taxonomy based on genome phylogeny substantially revises the tree of life.</title>
        <authorList>
            <person name="Parks D.H."/>
            <person name="Chuvochina M."/>
            <person name="Waite D.W."/>
            <person name="Rinke C."/>
            <person name="Skarshewski A."/>
            <person name="Chaumeil P.A."/>
            <person name="Hugenholtz P."/>
        </authorList>
    </citation>
    <scope>NUCLEOTIDE SEQUENCE [LARGE SCALE GENOMIC DNA]</scope>
    <source>
        <strain evidence="4">UBA8781</strain>
    </source>
</reference>
<dbReference type="CDD" id="cd06460">
    <property type="entry name" value="M32_Taq"/>
    <property type="match status" value="1"/>
</dbReference>
<comment type="function">
    <text evidence="1">Broad specificity carboxypetidase that releases amino acids sequentially from the C-terminus, including neutral, aromatic, polar and basic residues.</text>
</comment>
<comment type="caution">
    <text evidence="4">The sequence shown here is derived from an EMBL/GenBank/DDBJ whole genome shotgun (WGS) entry which is preliminary data.</text>
</comment>
<gene>
    <name evidence="4" type="ORF">DEQ80_02620</name>
</gene>
<feature type="active site" description="Proton donor/acceptor" evidence="3">
    <location>
        <position position="264"/>
    </location>
</feature>
<comment type="cofactor">
    <cofactor evidence="2">
        <name>Zn(2+)</name>
        <dbReference type="ChEBI" id="CHEBI:29105"/>
    </cofactor>
    <text evidence="2">Binds 1 zinc ion per subunit.</text>
</comment>
<dbReference type="EMBL" id="DPBP01000010">
    <property type="protein sequence ID" value="HCE16733.1"/>
    <property type="molecule type" value="Genomic_DNA"/>
</dbReference>
<dbReference type="AlphaFoldDB" id="A0A3D1JE06"/>
<comment type="catalytic activity">
    <reaction evidence="1">
        <text>Release of a C-terminal amino acid with broad specificity, except for -Pro.</text>
        <dbReference type="EC" id="3.4.17.19"/>
    </reaction>
</comment>
<dbReference type="GO" id="GO:0004181">
    <property type="term" value="F:metallocarboxypeptidase activity"/>
    <property type="evidence" value="ECO:0007669"/>
    <property type="project" value="UniProtKB-UniRule"/>
</dbReference>
<keyword evidence="1" id="KW-0645">Protease</keyword>
<keyword evidence="2" id="KW-0862">Zinc</keyword>
<name>A0A3D1JE06_9CHLR</name>
<proteinExistence type="inferred from homology"/>
<keyword evidence="1" id="KW-0482">Metalloprotease</keyword>
<dbReference type="GO" id="GO:0046872">
    <property type="term" value="F:metal ion binding"/>
    <property type="evidence" value="ECO:0007669"/>
    <property type="project" value="UniProtKB-KW"/>
</dbReference>
<dbReference type="Proteomes" id="UP000264141">
    <property type="component" value="Unassembled WGS sequence"/>
</dbReference>
<evidence type="ECO:0000313" key="5">
    <source>
        <dbReference type="Proteomes" id="UP000264141"/>
    </source>
</evidence>
<dbReference type="Pfam" id="PF02074">
    <property type="entry name" value="Peptidase_M32"/>
    <property type="match status" value="1"/>
</dbReference>
<dbReference type="PANTHER" id="PTHR34217:SF1">
    <property type="entry name" value="CARBOXYPEPTIDASE 1"/>
    <property type="match status" value="1"/>
</dbReference>
<evidence type="ECO:0000256" key="3">
    <source>
        <dbReference type="PIRSR" id="PIRSR006615-2"/>
    </source>
</evidence>
<dbReference type="GO" id="GO:0006508">
    <property type="term" value="P:proteolysis"/>
    <property type="evidence" value="ECO:0007669"/>
    <property type="project" value="UniProtKB-UniRule"/>
</dbReference>
<dbReference type="OrthoDB" id="9772308at2"/>
<evidence type="ECO:0000256" key="2">
    <source>
        <dbReference type="PIRSR" id="PIRSR006615-1"/>
    </source>
</evidence>
<evidence type="ECO:0000313" key="4">
    <source>
        <dbReference type="EMBL" id="HCE16733.1"/>
    </source>
</evidence>
<keyword evidence="1 4" id="KW-0121">Carboxypeptidase</keyword>
<organism evidence="4 5">
    <name type="scientific">Anaerolinea thermolimosa</name>
    <dbReference type="NCBI Taxonomy" id="229919"/>
    <lineage>
        <taxon>Bacteria</taxon>
        <taxon>Bacillati</taxon>
        <taxon>Chloroflexota</taxon>
        <taxon>Anaerolineae</taxon>
        <taxon>Anaerolineales</taxon>
        <taxon>Anaerolineaceae</taxon>
        <taxon>Anaerolinea</taxon>
    </lineage>
</organism>
<feature type="binding site" evidence="2">
    <location>
        <position position="263"/>
    </location>
    <ligand>
        <name>Zn(2+)</name>
        <dbReference type="ChEBI" id="CHEBI:29105"/>
        <note>catalytic</note>
    </ligand>
</feature>
<dbReference type="InterPro" id="IPR001333">
    <property type="entry name" value="Peptidase_M32_Taq"/>
</dbReference>
<feature type="binding site" evidence="2">
    <location>
        <position position="267"/>
    </location>
    <ligand>
        <name>Zn(2+)</name>
        <dbReference type="ChEBI" id="CHEBI:29105"/>
        <note>catalytic</note>
    </ligand>
</feature>
<sequence length="500" mass="57565">MDQLNELKKRLGVVHDLNTAGMVLNWDQLTCMPPGGVEARARQLSTLGQLAQEWFTSEEVGRLLEELQPYAESLPYDHKDAALIRVAKRQYDWAKRIPPELMARFYQHSATTYQTWVEARTKGNFRLVEPLLEKTLDLSLEVASHFPEARHPADPFIEASDYGMTVDLIRPIFAELRKELVPLMDAITSQPPADDSCLKQYFDKEKQIAFGEEVIRQLGFDFQRGRQDQSAHPFTTAFSVNDVRITTRVRENDFSEAFSSTVHEAGHAMYEQGIDPALEGTLLASGTSAGVHESQSRLWENIVGRGEDFWFYFYPRLQKTFPEQLSHVTLDTFLKALNKVQRSLIRTEADEVTYNLHVMIRFELELEMLEGKLQVRHLPEAWNARYQADLKVTPSGDQDGCLQDVHWYAGFIGGAFQGYTLGNILSALFYRRALQENPQIPDEMRQGNFATLRNWLRRSIYQYGKIFTTQELVVRAGEQGITIAPYLEYLRGKYSRWYDL</sequence>
<protein>
    <recommendedName>
        <fullName evidence="1">Metal-dependent carboxypeptidase</fullName>
        <ecNumber evidence="1">3.4.17.19</ecNumber>
    </recommendedName>
</protein>
<dbReference type="PANTHER" id="PTHR34217">
    <property type="entry name" value="METAL-DEPENDENT CARBOXYPEPTIDASE"/>
    <property type="match status" value="1"/>
</dbReference>
<dbReference type="PIRSF" id="PIRSF006615">
    <property type="entry name" value="Zn_crbxpep_Taq"/>
    <property type="match status" value="1"/>
</dbReference>
<keyword evidence="1" id="KW-0378">Hydrolase</keyword>
<dbReference type="Gene3D" id="1.10.1370.30">
    <property type="match status" value="1"/>
</dbReference>
<evidence type="ECO:0000256" key="1">
    <source>
        <dbReference type="PIRNR" id="PIRNR006615"/>
    </source>
</evidence>
<comment type="similarity">
    <text evidence="1">Belongs to the peptidase M32 family.</text>
</comment>
<keyword evidence="1 2" id="KW-0479">Metal-binding</keyword>
<dbReference type="SUPFAM" id="SSF55486">
    <property type="entry name" value="Metalloproteases ('zincins'), catalytic domain"/>
    <property type="match status" value="1"/>
</dbReference>
<accession>A0A3D1JE06</accession>
<dbReference type="EC" id="3.4.17.19" evidence="1"/>
<dbReference type="PRINTS" id="PR00998">
    <property type="entry name" value="CRBOXYPTASET"/>
</dbReference>
<dbReference type="RefSeq" id="WP_062190483.1">
    <property type="nucleotide sequence ID" value="NZ_DF967965.1"/>
</dbReference>